<name>A0A1E1M054_RHYSE</name>
<keyword evidence="1" id="KW-0732">Signal</keyword>
<gene>
    <name evidence="2" type="ORF">RSE6_02396</name>
</gene>
<evidence type="ECO:0000256" key="1">
    <source>
        <dbReference type="SAM" id="SignalP"/>
    </source>
</evidence>
<proteinExistence type="predicted"/>
<feature type="signal peptide" evidence="1">
    <location>
        <begin position="1"/>
        <end position="30"/>
    </location>
</feature>
<organism evidence="2 3">
    <name type="scientific">Rhynchosporium secalis</name>
    <name type="common">Barley scald fungus</name>
    <dbReference type="NCBI Taxonomy" id="38038"/>
    <lineage>
        <taxon>Eukaryota</taxon>
        <taxon>Fungi</taxon>
        <taxon>Dikarya</taxon>
        <taxon>Ascomycota</taxon>
        <taxon>Pezizomycotina</taxon>
        <taxon>Leotiomycetes</taxon>
        <taxon>Helotiales</taxon>
        <taxon>Ploettnerulaceae</taxon>
        <taxon>Rhynchosporium</taxon>
    </lineage>
</organism>
<evidence type="ECO:0008006" key="4">
    <source>
        <dbReference type="Google" id="ProtNLM"/>
    </source>
</evidence>
<dbReference type="AlphaFoldDB" id="A0A1E1M054"/>
<keyword evidence="3" id="KW-1185">Reference proteome</keyword>
<feature type="chain" id="PRO_5009447780" description="Heterokaryon incompatibility domain-containing protein" evidence="1">
    <location>
        <begin position="31"/>
        <end position="220"/>
    </location>
</feature>
<evidence type="ECO:0000313" key="3">
    <source>
        <dbReference type="Proteomes" id="UP000177625"/>
    </source>
</evidence>
<dbReference type="EMBL" id="FJVC01000094">
    <property type="protein sequence ID" value="CZT42482.1"/>
    <property type="molecule type" value="Genomic_DNA"/>
</dbReference>
<evidence type="ECO:0000313" key="2">
    <source>
        <dbReference type="EMBL" id="CZT42482.1"/>
    </source>
</evidence>
<accession>A0A1E1M054</accession>
<protein>
    <recommendedName>
        <fullName evidence="4">Heterokaryon incompatibility domain-containing protein</fullName>
    </recommendedName>
</protein>
<sequence>MCVCSILIAYRKSLLLVRAVSLLEPDQATCFYLPTLQVSSADHEYNWNEIYRIREDLEVLNRSYVLTVSWSRRFEYPSKSNACNVMSYESPDFRLLYSMSDDSQRIFTDPIDRADYILHKLNKLFPRPKGHSRGYFFEWSNSVMCACGINSSQPVFQGDVFHNVTLISGMPVSIYTEPSEAPYCLQKDSSAQSIHIWDLHQKPAGALSQDPDSEREERRC</sequence>
<reference evidence="3" key="1">
    <citation type="submission" date="2016-03" db="EMBL/GenBank/DDBJ databases">
        <authorList>
            <person name="Guldener U."/>
        </authorList>
    </citation>
    <scope>NUCLEOTIDE SEQUENCE [LARGE SCALE GENOMIC DNA]</scope>
</reference>
<dbReference type="Proteomes" id="UP000177625">
    <property type="component" value="Unassembled WGS sequence"/>
</dbReference>